<dbReference type="GO" id="GO:0000162">
    <property type="term" value="P:L-tryptophan biosynthetic process"/>
    <property type="evidence" value="ECO:0007669"/>
    <property type="project" value="UniProtKB-UniRule"/>
</dbReference>
<dbReference type="UniPathway" id="UPA00035">
    <property type="reaction ID" value="UER00042"/>
</dbReference>
<gene>
    <name evidence="9 11" type="primary">trpF</name>
    <name evidence="11" type="ORF">FNIIJ_174</name>
</gene>
<accession>A0A068DS45</accession>
<evidence type="ECO:0000313" key="11">
    <source>
        <dbReference type="EMBL" id="AID37451.1"/>
    </source>
</evidence>
<sequence length="191" mass="22791">MEIFILKPDFLGFIFYPFSPRFIKKYFPIPNFCEVKKIGVFVNSDEKYVLQKIENYRLDLIQLHGNEDVKFCYSLYSLDKKNIKIIKAFNVDQNFSFDQIKKYRNCVDYFLFDTKTSKYGGSGKKFFWKKLDEYYFDIPFFLSGGITINDTDEILKLSHPKLFCLDINSHFEITPGFKNRNLISNFITKIR</sequence>
<dbReference type="Proteomes" id="UP000027148">
    <property type="component" value="Chromosome"/>
</dbReference>
<evidence type="ECO:0000256" key="2">
    <source>
        <dbReference type="ARBA" id="ARBA00004664"/>
    </source>
</evidence>
<dbReference type="KEGG" id="elv:FNIIJ_174"/>
<keyword evidence="5 9" id="KW-0028">Amino-acid biosynthesis</keyword>
<evidence type="ECO:0000259" key="10">
    <source>
        <dbReference type="Pfam" id="PF00697"/>
    </source>
</evidence>
<dbReference type="InterPro" id="IPR001240">
    <property type="entry name" value="PRAI_dom"/>
</dbReference>
<comment type="pathway">
    <text evidence="2 9">Amino-acid biosynthesis; L-tryptophan biosynthesis; L-tryptophan from chorismate: step 3/5.</text>
</comment>
<dbReference type="PANTHER" id="PTHR42894:SF1">
    <property type="entry name" value="N-(5'-PHOSPHORIBOSYL)ANTHRANILATE ISOMERASE"/>
    <property type="match status" value="1"/>
</dbReference>
<keyword evidence="12" id="KW-1185">Reference proteome</keyword>
<evidence type="ECO:0000256" key="3">
    <source>
        <dbReference type="ARBA" id="ARBA00012572"/>
    </source>
</evidence>
<feature type="domain" description="N-(5'phosphoribosyl) anthranilate isomerase (PRAI)" evidence="10">
    <location>
        <begin position="9"/>
        <end position="188"/>
    </location>
</feature>
<dbReference type="EMBL" id="CP006873">
    <property type="protein sequence ID" value="AID37451.1"/>
    <property type="molecule type" value="Genomic_DNA"/>
</dbReference>
<keyword evidence="6 9" id="KW-0822">Tryptophan biosynthesis</keyword>
<dbReference type="SUPFAM" id="SSF51366">
    <property type="entry name" value="Ribulose-phoshate binding barrel"/>
    <property type="match status" value="1"/>
</dbReference>
<comment type="similarity">
    <text evidence="9">Belongs to the TrpF family.</text>
</comment>
<keyword evidence="7 9" id="KW-0057">Aromatic amino acid biosynthesis</keyword>
<evidence type="ECO:0000256" key="9">
    <source>
        <dbReference type="HAMAP-Rule" id="MF_00135"/>
    </source>
</evidence>
<dbReference type="STRING" id="1415657.FNIIJ_174"/>
<evidence type="ECO:0000256" key="5">
    <source>
        <dbReference type="ARBA" id="ARBA00022605"/>
    </source>
</evidence>
<dbReference type="AlphaFoldDB" id="A0A068DS45"/>
<evidence type="ECO:0000256" key="8">
    <source>
        <dbReference type="ARBA" id="ARBA00023235"/>
    </source>
</evidence>
<dbReference type="EC" id="5.3.1.24" evidence="3 9"/>
<dbReference type="CDD" id="cd00405">
    <property type="entry name" value="PRAI"/>
    <property type="match status" value="1"/>
</dbReference>
<dbReference type="InterPro" id="IPR013785">
    <property type="entry name" value="Aldolase_TIM"/>
</dbReference>
<evidence type="ECO:0000256" key="6">
    <source>
        <dbReference type="ARBA" id="ARBA00022822"/>
    </source>
</evidence>
<keyword evidence="8 9" id="KW-0413">Isomerase</keyword>
<evidence type="ECO:0000256" key="4">
    <source>
        <dbReference type="ARBA" id="ARBA00022272"/>
    </source>
</evidence>
<comment type="catalytic activity">
    <reaction evidence="1 9">
        <text>N-(5-phospho-beta-D-ribosyl)anthranilate = 1-(2-carboxyphenylamino)-1-deoxy-D-ribulose 5-phosphate</text>
        <dbReference type="Rhea" id="RHEA:21540"/>
        <dbReference type="ChEBI" id="CHEBI:18277"/>
        <dbReference type="ChEBI" id="CHEBI:58613"/>
        <dbReference type="EC" id="5.3.1.24"/>
    </reaction>
</comment>
<dbReference type="GO" id="GO:0004640">
    <property type="term" value="F:phosphoribosylanthranilate isomerase activity"/>
    <property type="evidence" value="ECO:0007669"/>
    <property type="project" value="UniProtKB-UniRule"/>
</dbReference>
<dbReference type="HOGENOM" id="CLU_076364_1_2_10"/>
<evidence type="ECO:0000256" key="7">
    <source>
        <dbReference type="ARBA" id="ARBA00023141"/>
    </source>
</evidence>
<dbReference type="InterPro" id="IPR044643">
    <property type="entry name" value="TrpF_fam"/>
</dbReference>
<evidence type="ECO:0000313" key="12">
    <source>
        <dbReference type="Proteomes" id="UP000027148"/>
    </source>
</evidence>
<organism evidence="11 12">
    <name type="scientific">Candidatus Walczuchella monophlebidarum</name>
    <dbReference type="NCBI Taxonomy" id="1415657"/>
    <lineage>
        <taxon>Bacteria</taxon>
        <taxon>Pseudomonadati</taxon>
        <taxon>Bacteroidota</taxon>
        <taxon>Flavobacteriia</taxon>
        <taxon>Flavobacteriales</taxon>
        <taxon>Candidatus Walczuchella</taxon>
    </lineage>
</organism>
<dbReference type="PANTHER" id="PTHR42894">
    <property type="entry name" value="N-(5'-PHOSPHORIBOSYL)ANTHRANILATE ISOMERASE"/>
    <property type="match status" value="1"/>
</dbReference>
<reference evidence="11 12" key="1">
    <citation type="journal article" date="2014" name="Genome Biol. Evol.">
        <title>Genome sequence of "Candidatus Walczuchella monophlebidarum" the flavobacterial endosymbiont of Llaveia axin axin (Hemiptera: Coccoidea: Monophlebidae).</title>
        <authorList>
            <person name="Rosas-Perez T."/>
            <person name="Rosenblueth M."/>
            <person name="Rincon-Rosales R."/>
            <person name="Mora J."/>
            <person name="Martinez-Romero E."/>
        </authorList>
    </citation>
    <scope>NUCLEOTIDE SEQUENCE [LARGE SCALE GENOMIC DNA]</scope>
    <source>
        <strain evidence="11">FNIIJ</strain>
    </source>
</reference>
<evidence type="ECO:0000256" key="1">
    <source>
        <dbReference type="ARBA" id="ARBA00001164"/>
    </source>
</evidence>
<dbReference type="Gene3D" id="3.20.20.70">
    <property type="entry name" value="Aldolase class I"/>
    <property type="match status" value="1"/>
</dbReference>
<dbReference type="InterPro" id="IPR011060">
    <property type="entry name" value="RibuloseP-bd_barrel"/>
</dbReference>
<proteinExistence type="inferred from homology"/>
<protein>
    <recommendedName>
        <fullName evidence="4 9">N-(5'-phosphoribosyl)anthranilate isomerase</fullName>
        <shortName evidence="9">PRAI</shortName>
        <ecNumber evidence="3 9">5.3.1.24</ecNumber>
    </recommendedName>
</protein>
<dbReference type="Pfam" id="PF00697">
    <property type="entry name" value="PRAI"/>
    <property type="match status" value="1"/>
</dbReference>
<name>A0A068DS45_9FLAO</name>
<dbReference type="HAMAP" id="MF_00135">
    <property type="entry name" value="PRAI"/>
    <property type="match status" value="1"/>
</dbReference>